<proteinExistence type="predicted"/>
<dbReference type="InterPro" id="IPR029044">
    <property type="entry name" value="Nucleotide-diphossugar_trans"/>
</dbReference>
<dbReference type="EMBL" id="DSOK01000132">
    <property type="protein sequence ID" value="HEN14703.1"/>
    <property type="molecule type" value="Genomic_DNA"/>
</dbReference>
<evidence type="ECO:0000313" key="1">
    <source>
        <dbReference type="EMBL" id="HEN14703.1"/>
    </source>
</evidence>
<reference evidence="1" key="1">
    <citation type="journal article" date="2020" name="mSystems">
        <title>Genome- and Community-Level Interaction Insights into Carbon Utilization and Element Cycling Functions of Hydrothermarchaeota in Hydrothermal Sediment.</title>
        <authorList>
            <person name="Zhou Z."/>
            <person name="Liu Y."/>
            <person name="Xu W."/>
            <person name="Pan J."/>
            <person name="Luo Z.H."/>
            <person name="Li M."/>
        </authorList>
    </citation>
    <scope>NUCLEOTIDE SEQUENCE [LARGE SCALE GENOMIC DNA]</scope>
    <source>
        <strain evidence="1">SpSt-339</strain>
    </source>
</reference>
<name>A0A7C2JZG6_9PLAN</name>
<accession>A0A7C2JZG6</accession>
<comment type="caution">
    <text evidence="1">The sequence shown here is derived from an EMBL/GenBank/DDBJ whole genome shotgun (WGS) entry which is preliminary data.</text>
</comment>
<evidence type="ECO:0008006" key="2">
    <source>
        <dbReference type="Google" id="ProtNLM"/>
    </source>
</evidence>
<dbReference type="SUPFAM" id="SSF53448">
    <property type="entry name" value="Nucleotide-diphospho-sugar transferases"/>
    <property type="match status" value="1"/>
</dbReference>
<dbReference type="Gene3D" id="3.90.550.10">
    <property type="entry name" value="Spore Coat Polysaccharide Biosynthesis Protein SpsA, Chain A"/>
    <property type="match status" value="1"/>
</dbReference>
<organism evidence="1">
    <name type="scientific">Schlesneria paludicola</name>
    <dbReference type="NCBI Taxonomy" id="360056"/>
    <lineage>
        <taxon>Bacteria</taxon>
        <taxon>Pseudomonadati</taxon>
        <taxon>Planctomycetota</taxon>
        <taxon>Planctomycetia</taxon>
        <taxon>Planctomycetales</taxon>
        <taxon>Planctomycetaceae</taxon>
        <taxon>Schlesneria</taxon>
    </lineage>
</organism>
<protein>
    <recommendedName>
        <fullName evidence="2">Nucleotide-diphospho-sugar transferase domain-containing protein</fullName>
    </recommendedName>
</protein>
<dbReference type="AlphaFoldDB" id="A0A7C2JZG6"/>
<gene>
    <name evidence="1" type="ORF">ENQ76_04445</name>
</gene>
<sequence length="283" mass="32218">MEKGVVYCVGSSYVVRMLVSIWSLRRGSPPIYDGPIAVFTMSKRSHAIGLRLQNSDLHVVCSQIRAVESGYNAALATKTMIFDETPFAATLFIDADTLIRGSLEELFSTPNPLAVTQFADWTTQHEHVRKHLEDWQGIADDVDTLVTQCLIRTDPAINTGVFFFRRGYTGLSQWQQLAIRGASRPVADEIAIQLLLSQLPDCRVLDDRWNFSPRDGKQRQDSRIWHFHSSLHRTEVEGAELWWRLLGEVWENNIAGIQDWGPSVGDEDLCKFLEQRGRIRRCT</sequence>